<gene>
    <name evidence="3" type="ORF">ANCCEY_02352</name>
</gene>
<evidence type="ECO:0000313" key="3">
    <source>
        <dbReference type="EMBL" id="EPB78511.1"/>
    </source>
</evidence>
<evidence type="ECO:0000313" key="4">
    <source>
        <dbReference type="Proteomes" id="UP000054495"/>
    </source>
</evidence>
<proteinExistence type="predicted"/>
<organism evidence="3 4">
    <name type="scientific">Ancylostoma ceylanicum</name>
    <dbReference type="NCBI Taxonomy" id="53326"/>
    <lineage>
        <taxon>Eukaryota</taxon>
        <taxon>Metazoa</taxon>
        <taxon>Ecdysozoa</taxon>
        <taxon>Nematoda</taxon>
        <taxon>Chromadorea</taxon>
        <taxon>Rhabditida</taxon>
        <taxon>Rhabditina</taxon>
        <taxon>Rhabditomorpha</taxon>
        <taxon>Strongyloidea</taxon>
        <taxon>Ancylostomatidae</taxon>
        <taxon>Ancylostomatinae</taxon>
        <taxon>Ancylostoma</taxon>
    </lineage>
</organism>
<feature type="compositionally biased region" description="Basic and acidic residues" evidence="1">
    <location>
        <begin position="72"/>
        <end position="136"/>
    </location>
</feature>
<feature type="region of interest" description="Disordered" evidence="1">
    <location>
        <begin position="25"/>
        <end position="136"/>
    </location>
</feature>
<name>A0A0D6M7W0_9BILA</name>
<keyword evidence="4" id="KW-1185">Reference proteome</keyword>
<accession>A0A0D6M7W0</accession>
<protein>
    <submittedName>
        <fullName evidence="3">Uncharacterized protein</fullName>
    </submittedName>
</protein>
<feature type="signal peptide" evidence="2">
    <location>
        <begin position="1"/>
        <end position="19"/>
    </location>
</feature>
<dbReference type="EMBL" id="KE124810">
    <property type="protein sequence ID" value="EPB78511.1"/>
    <property type="molecule type" value="Genomic_DNA"/>
</dbReference>
<evidence type="ECO:0000256" key="1">
    <source>
        <dbReference type="SAM" id="MobiDB-lite"/>
    </source>
</evidence>
<keyword evidence="2" id="KW-0732">Signal</keyword>
<feature type="compositionally biased region" description="Polar residues" evidence="1">
    <location>
        <begin position="54"/>
        <end position="67"/>
    </location>
</feature>
<feature type="chain" id="PRO_5002307846" evidence="2">
    <location>
        <begin position="20"/>
        <end position="233"/>
    </location>
</feature>
<dbReference type="Proteomes" id="UP000054495">
    <property type="component" value="Unassembled WGS sequence"/>
</dbReference>
<dbReference type="AlphaFoldDB" id="A0A0D6M7W0"/>
<evidence type="ECO:0000256" key="2">
    <source>
        <dbReference type="SAM" id="SignalP"/>
    </source>
</evidence>
<reference evidence="3 4" key="1">
    <citation type="submission" date="2013-05" db="EMBL/GenBank/DDBJ databases">
        <title>Draft genome of the parasitic nematode Anyclostoma ceylanicum.</title>
        <authorList>
            <person name="Mitreva M."/>
        </authorList>
    </citation>
    <scope>NUCLEOTIDE SEQUENCE [LARGE SCALE GENOMIC DNA]</scope>
</reference>
<sequence length="233" mass="24729">MILLPVVVVTTLLCYAAVAQQNPQQTPAAGAVAPKAGMPGTPPGTIGGGVAQSAPGTPTQTVVNQYTGRGEGTGDKGIGDKEVGDHQETGEEDTPRKKKNGMDRRVEAKVAEEEEVAGEREEDVREDEGEKERTDDQAEVAAVIVEIGMEIEVVVDGAGAADPASKMKTTITNMKMTTTDDIRMEIGRGGVDIIIIDTEIGMDNVIILKLSIRMNLPRYNSTNGRAIVAFLRI</sequence>